<feature type="transmembrane region" description="Helical" evidence="8">
    <location>
        <begin position="406"/>
        <end position="423"/>
    </location>
</feature>
<keyword evidence="10" id="KW-1185">Reference proteome</keyword>
<evidence type="ECO:0000256" key="7">
    <source>
        <dbReference type="ARBA" id="ARBA00043987"/>
    </source>
</evidence>
<evidence type="ECO:0000313" key="9">
    <source>
        <dbReference type="EMBL" id="MCO8272791.1"/>
    </source>
</evidence>
<dbReference type="NCBIfam" id="NF038066">
    <property type="entry name" value="MptB"/>
    <property type="match status" value="1"/>
</dbReference>
<feature type="transmembrane region" description="Helical" evidence="8">
    <location>
        <begin position="343"/>
        <end position="362"/>
    </location>
</feature>
<evidence type="ECO:0000256" key="8">
    <source>
        <dbReference type="SAM" id="Phobius"/>
    </source>
</evidence>
<gene>
    <name evidence="9" type="primary">mptB</name>
    <name evidence="9" type="ORF">M1L60_19535</name>
</gene>
<dbReference type="Proteomes" id="UP001523369">
    <property type="component" value="Unassembled WGS sequence"/>
</dbReference>
<protein>
    <submittedName>
        <fullName evidence="9">Polyprenol phosphomannose-dependent alpha 1,6 mannosyltransferase MptB</fullName>
    </submittedName>
</protein>
<keyword evidence="3" id="KW-0808">Transferase</keyword>
<evidence type="ECO:0000256" key="3">
    <source>
        <dbReference type="ARBA" id="ARBA00022679"/>
    </source>
</evidence>
<sequence length="469" mass="48630">MSNDHARKLARVTGFAGSCLIAVGGLGAGALPVGIPFFAGLKHVRIGLFAVYGGLLLLLLAWWWLGRLSRAGDTRAMWRTAALWAAPLLIAPPLFSRDVYSYLAQGRMLGEGFDVYRTGPSALGGFFAEQVPAIWQHTPSPYGPVFLLLSELVAAPIGGHLLTGVIAMRLLAVVGLALLAYVIPPLATAAGVPPHQALWLAVLNPLVLIHFVGGAHNDALMVGLLAAGLAAAVRNRPLVATVLVVAAALIKAPAVLGLLAVAVIWASRLDGRLPRLRASAGVGATAAAATAVLTQIAGTGYGWISALDTPISPENLSLTGVLGRWTADRLRGDGVGELFVLDLWRWLGVLATLVVVGLVRAYLDRLGPVYGLGVVLAAVVAFGPALRPWYLIWALVPLAAAAGHRWVRRALAASCAVMALVVLPDGFAVDATELLLAVLGGLTGCAVFLAVRLAAAPAAGRLLPARAAR</sequence>
<comment type="caution">
    <text evidence="9">The sequence shown here is derived from an EMBL/GenBank/DDBJ whole genome shotgun (WGS) entry which is preliminary data.</text>
</comment>
<evidence type="ECO:0000313" key="10">
    <source>
        <dbReference type="Proteomes" id="UP001523369"/>
    </source>
</evidence>
<evidence type="ECO:0000256" key="6">
    <source>
        <dbReference type="ARBA" id="ARBA00023136"/>
    </source>
</evidence>
<reference evidence="9 10" key="1">
    <citation type="submission" date="2022-06" db="EMBL/GenBank/DDBJ databases">
        <title>New Species of the Genus Actinoplanes, ActinopZanes ferrugineus.</title>
        <authorList>
            <person name="Ding P."/>
        </authorList>
    </citation>
    <scope>NUCLEOTIDE SEQUENCE [LARGE SCALE GENOMIC DNA]</scope>
    <source>
        <strain evidence="9 10">TRM88003</strain>
    </source>
</reference>
<comment type="subcellular location">
    <subcellularLocation>
        <location evidence="1">Membrane</location>
        <topology evidence="1">Multi-pass membrane protein</topology>
    </subcellularLocation>
</comment>
<keyword evidence="2 9" id="KW-0328">Glycosyltransferase</keyword>
<dbReference type="Pfam" id="PF26314">
    <property type="entry name" value="MptA_B_family"/>
    <property type="match status" value="1"/>
</dbReference>
<keyword evidence="4 8" id="KW-0812">Transmembrane</keyword>
<evidence type="ECO:0000256" key="2">
    <source>
        <dbReference type="ARBA" id="ARBA00022676"/>
    </source>
</evidence>
<name>A0ABT1DPL9_9ACTN</name>
<proteinExistence type="inferred from homology"/>
<keyword evidence="5 8" id="KW-1133">Transmembrane helix</keyword>
<accession>A0ABT1DPL9</accession>
<feature type="transmembrane region" description="Helical" evidence="8">
    <location>
        <begin position="242"/>
        <end position="266"/>
    </location>
</feature>
<feature type="transmembrane region" description="Helical" evidence="8">
    <location>
        <begin position="369"/>
        <end position="386"/>
    </location>
</feature>
<feature type="transmembrane region" description="Helical" evidence="8">
    <location>
        <begin position="12"/>
        <end position="38"/>
    </location>
</feature>
<feature type="transmembrane region" description="Helical" evidence="8">
    <location>
        <begin position="44"/>
        <end position="65"/>
    </location>
</feature>
<feature type="transmembrane region" description="Helical" evidence="8">
    <location>
        <begin position="435"/>
        <end position="455"/>
    </location>
</feature>
<dbReference type="GO" id="GO:0016757">
    <property type="term" value="F:glycosyltransferase activity"/>
    <property type="evidence" value="ECO:0007669"/>
    <property type="project" value="UniProtKB-KW"/>
</dbReference>
<evidence type="ECO:0000256" key="1">
    <source>
        <dbReference type="ARBA" id="ARBA00004141"/>
    </source>
</evidence>
<evidence type="ECO:0000256" key="4">
    <source>
        <dbReference type="ARBA" id="ARBA00022692"/>
    </source>
</evidence>
<comment type="similarity">
    <text evidence="7">Belongs to the MptA/B family.</text>
</comment>
<organism evidence="9 10">
    <name type="scientific">Paractinoplanes aksuensis</name>
    <dbReference type="NCBI Taxonomy" id="2939490"/>
    <lineage>
        <taxon>Bacteria</taxon>
        <taxon>Bacillati</taxon>
        <taxon>Actinomycetota</taxon>
        <taxon>Actinomycetes</taxon>
        <taxon>Micromonosporales</taxon>
        <taxon>Micromonosporaceae</taxon>
        <taxon>Paractinoplanes</taxon>
    </lineage>
</organism>
<dbReference type="EMBL" id="JAMYJR010000021">
    <property type="protein sequence ID" value="MCO8272791.1"/>
    <property type="molecule type" value="Genomic_DNA"/>
</dbReference>
<dbReference type="InterPro" id="IPR049829">
    <property type="entry name" value="MptA/B-like"/>
</dbReference>
<dbReference type="RefSeq" id="WP_253238880.1">
    <property type="nucleotide sequence ID" value="NZ_JAMYJR010000021.1"/>
</dbReference>
<feature type="transmembrane region" description="Helical" evidence="8">
    <location>
        <begin position="170"/>
        <end position="190"/>
    </location>
</feature>
<evidence type="ECO:0000256" key="5">
    <source>
        <dbReference type="ARBA" id="ARBA00022989"/>
    </source>
</evidence>
<keyword evidence="6 8" id="KW-0472">Membrane</keyword>